<protein>
    <submittedName>
        <fullName evidence="1">Uncharacterized protein</fullName>
    </submittedName>
</protein>
<evidence type="ECO:0000313" key="1">
    <source>
        <dbReference type="EnsemblPlants" id="OGLUM05G22880.1"/>
    </source>
</evidence>
<dbReference type="EnsemblPlants" id="OGLUM05G22880.1">
    <property type="protein sequence ID" value="OGLUM05G22880.1"/>
    <property type="gene ID" value="OGLUM05G22880"/>
</dbReference>
<dbReference type="HOGENOM" id="CLU_2174932_0_0_1"/>
<sequence length="110" mass="12519">MHYQHIMSMVCLGYCQSNKSTCYLTIHLVYRGYFQHAGYLLICHSNIATSGGILNFLVSVLIFRDVLAFFSYGSIVSECKLCRCASCPAGSARRRQFLLPLRPRILRIFS</sequence>
<organism evidence="1">
    <name type="scientific">Oryza glumipatula</name>
    <dbReference type="NCBI Taxonomy" id="40148"/>
    <lineage>
        <taxon>Eukaryota</taxon>
        <taxon>Viridiplantae</taxon>
        <taxon>Streptophyta</taxon>
        <taxon>Embryophyta</taxon>
        <taxon>Tracheophyta</taxon>
        <taxon>Spermatophyta</taxon>
        <taxon>Magnoliopsida</taxon>
        <taxon>Liliopsida</taxon>
        <taxon>Poales</taxon>
        <taxon>Poaceae</taxon>
        <taxon>BOP clade</taxon>
        <taxon>Oryzoideae</taxon>
        <taxon>Oryzeae</taxon>
        <taxon>Oryzinae</taxon>
        <taxon>Oryza</taxon>
    </lineage>
</organism>
<dbReference type="Proteomes" id="UP000026961">
    <property type="component" value="Chromosome 5"/>
</dbReference>
<accession>A0A0E0A174</accession>
<dbReference type="AlphaFoldDB" id="A0A0E0A174"/>
<name>A0A0E0A174_9ORYZ</name>
<reference evidence="1" key="2">
    <citation type="submission" date="2018-05" db="EMBL/GenBank/DDBJ databases">
        <title>OgluRS3 (Oryza glumaepatula Reference Sequence Version 3).</title>
        <authorList>
            <person name="Zhang J."/>
            <person name="Kudrna D."/>
            <person name="Lee S."/>
            <person name="Talag J."/>
            <person name="Welchert J."/>
            <person name="Wing R.A."/>
        </authorList>
    </citation>
    <scope>NUCLEOTIDE SEQUENCE [LARGE SCALE GENOMIC DNA]</scope>
</reference>
<keyword evidence="2" id="KW-1185">Reference proteome</keyword>
<reference evidence="1" key="1">
    <citation type="submission" date="2015-04" db="UniProtKB">
        <authorList>
            <consortium name="EnsemblPlants"/>
        </authorList>
    </citation>
    <scope>IDENTIFICATION</scope>
</reference>
<dbReference type="Gramene" id="OGLUM05G22880.1">
    <property type="protein sequence ID" value="OGLUM05G22880.1"/>
    <property type="gene ID" value="OGLUM05G22880"/>
</dbReference>
<evidence type="ECO:0000313" key="2">
    <source>
        <dbReference type="Proteomes" id="UP000026961"/>
    </source>
</evidence>
<proteinExistence type="predicted"/>